<protein>
    <submittedName>
        <fullName evidence="1">E3 ubiquitin-protein ligase HERC2</fullName>
    </submittedName>
</protein>
<dbReference type="EMBL" id="KK112033">
    <property type="protein sequence ID" value="KFM56568.1"/>
    <property type="molecule type" value="Genomic_DNA"/>
</dbReference>
<reference evidence="1 2" key="1">
    <citation type="submission" date="2013-11" db="EMBL/GenBank/DDBJ databases">
        <title>Genome sequencing of Stegodyphus mimosarum.</title>
        <authorList>
            <person name="Bechsgaard J."/>
        </authorList>
    </citation>
    <scope>NUCLEOTIDE SEQUENCE [LARGE SCALE GENOMIC DNA]</scope>
</reference>
<dbReference type="AlphaFoldDB" id="A0A087SUM9"/>
<dbReference type="Proteomes" id="UP000054359">
    <property type="component" value="Unassembled WGS sequence"/>
</dbReference>
<proteinExistence type="predicted"/>
<evidence type="ECO:0000313" key="2">
    <source>
        <dbReference type="Proteomes" id="UP000054359"/>
    </source>
</evidence>
<feature type="non-terminal residue" evidence="1">
    <location>
        <position position="129"/>
    </location>
</feature>
<organism evidence="1 2">
    <name type="scientific">Stegodyphus mimosarum</name>
    <name type="common">African social velvet spider</name>
    <dbReference type="NCBI Taxonomy" id="407821"/>
    <lineage>
        <taxon>Eukaryota</taxon>
        <taxon>Metazoa</taxon>
        <taxon>Ecdysozoa</taxon>
        <taxon>Arthropoda</taxon>
        <taxon>Chelicerata</taxon>
        <taxon>Arachnida</taxon>
        <taxon>Araneae</taxon>
        <taxon>Araneomorphae</taxon>
        <taxon>Entelegynae</taxon>
        <taxon>Eresoidea</taxon>
        <taxon>Eresidae</taxon>
        <taxon>Stegodyphus</taxon>
    </lineage>
</organism>
<dbReference type="STRING" id="407821.A0A087SUM9"/>
<accession>A0A087SUM9</accession>
<gene>
    <name evidence="1" type="ORF">X975_06856</name>
</gene>
<dbReference type="OrthoDB" id="239701at2759"/>
<keyword evidence="2" id="KW-1185">Reference proteome</keyword>
<sequence>MSFAFASLRRAWRSGEDADLCSELLQESLMTLRALPHASLFDICSLSPVWRTTIERATVFLRAVVLEDFAAGIENAKEHVEIPVNDKQLSLAILLELAVQQATLRSILDVVLLLIKLWKSQCCVVDNRY</sequence>
<name>A0A087SUM9_STEMI</name>
<evidence type="ECO:0000313" key="1">
    <source>
        <dbReference type="EMBL" id="KFM56568.1"/>
    </source>
</evidence>